<dbReference type="SUPFAM" id="SSF56112">
    <property type="entry name" value="Protein kinase-like (PK-like)"/>
    <property type="match status" value="1"/>
</dbReference>
<protein>
    <submittedName>
        <fullName evidence="1">Serine/threonine protein phosphatase</fullName>
    </submittedName>
</protein>
<comment type="caution">
    <text evidence="1">The sequence shown here is derived from an EMBL/GenBank/DDBJ whole genome shotgun (WGS) entry which is preliminary data.</text>
</comment>
<gene>
    <name evidence="1" type="ORF">AAFH96_16125</name>
</gene>
<evidence type="ECO:0000313" key="2">
    <source>
        <dbReference type="Proteomes" id="UP001582793"/>
    </source>
</evidence>
<proteinExistence type="predicted"/>
<dbReference type="Proteomes" id="UP001582793">
    <property type="component" value="Unassembled WGS sequence"/>
</dbReference>
<keyword evidence="2" id="KW-1185">Reference proteome</keyword>
<accession>A0ABV5CUD8</accession>
<evidence type="ECO:0000313" key="1">
    <source>
        <dbReference type="EMBL" id="MFB6394621.1"/>
    </source>
</evidence>
<organism evidence="1 2">
    <name type="scientific">Polymorphospora lycopeni</name>
    <dbReference type="NCBI Taxonomy" id="3140240"/>
    <lineage>
        <taxon>Bacteria</taxon>
        <taxon>Bacillati</taxon>
        <taxon>Actinomycetota</taxon>
        <taxon>Actinomycetes</taxon>
        <taxon>Micromonosporales</taxon>
        <taxon>Micromonosporaceae</taxon>
        <taxon>Polymorphospora</taxon>
    </lineage>
</organism>
<name>A0ABV5CUD8_9ACTN</name>
<dbReference type="EMBL" id="JBCGDC010000040">
    <property type="protein sequence ID" value="MFB6394621.1"/>
    <property type="molecule type" value="Genomic_DNA"/>
</dbReference>
<dbReference type="Gene3D" id="1.10.510.10">
    <property type="entry name" value="Transferase(Phosphotransferase) domain 1"/>
    <property type="match status" value="1"/>
</dbReference>
<reference evidence="1 2" key="1">
    <citation type="submission" date="2024-04" db="EMBL/GenBank/DDBJ databases">
        <title>Polymorphospora sp. isolated from Baiyangdian Lake in Xiong'an New Area.</title>
        <authorList>
            <person name="Zhang X."/>
            <person name="Liu J."/>
        </authorList>
    </citation>
    <scope>NUCLEOTIDE SEQUENCE [LARGE SCALE GENOMIC DNA]</scope>
    <source>
        <strain evidence="1 2">2-325</strain>
    </source>
</reference>
<dbReference type="InterPro" id="IPR011009">
    <property type="entry name" value="Kinase-like_dom_sf"/>
</dbReference>
<sequence>MSTALALLSDHQLGQLVDTAPAIGSGVGGTSALLDTAGAPVFVKRIPLTDLEREPDNVMCTANLFGVPMFCQYGVVLLAGPGFGAWRELAANTMTTNWVLTGQSEAFPLMYHWRVLPGAAPLVDEHADIEHAVAYWGGSAAVRRRLHALAQASASVVLFLEYIPQTLHDWLAKQLPAGEEAVTAACAMVERCLRADIAFMNANGLLHFDAHFRNILTDGNRLYLADLGLATSARFDLSTDERDFVEQHTSYDAGYAMKELVNWMVANIAGVPAPETGGPVERYDYVRRCAAGDPPANVPVPAAALISRYAPVATIMNDFHWNLFGESRATPYPAQQIRHALSSIPGYATAQS</sequence>